<reference evidence="8" key="2">
    <citation type="submission" date="2025-08" db="UniProtKB">
        <authorList>
            <consortium name="Ensembl"/>
        </authorList>
    </citation>
    <scope>IDENTIFICATION</scope>
</reference>
<reference evidence="8" key="1">
    <citation type="submission" date="2021-04" db="EMBL/GenBank/DDBJ databases">
        <authorList>
            <consortium name="Wellcome Sanger Institute Data Sharing"/>
        </authorList>
    </citation>
    <scope>NUCLEOTIDE SEQUENCE [LARGE SCALE GENOMIC DNA]</scope>
</reference>
<feature type="region of interest" description="Disordered" evidence="6">
    <location>
        <begin position="176"/>
        <end position="195"/>
    </location>
</feature>
<evidence type="ECO:0000259" key="7">
    <source>
        <dbReference type="PROSITE" id="PS51089"/>
    </source>
</evidence>
<dbReference type="PANTHER" id="PTHR24213:SF17">
    <property type="entry name" value="DEMATIN"/>
    <property type="match status" value="1"/>
</dbReference>
<evidence type="ECO:0000313" key="9">
    <source>
        <dbReference type="Proteomes" id="UP000472265"/>
    </source>
</evidence>
<evidence type="ECO:0000313" key="8">
    <source>
        <dbReference type="Ensembl" id="ENSSAUP00010048733.1"/>
    </source>
</evidence>
<dbReference type="Gene3D" id="1.10.950.10">
    <property type="entry name" value="Villin headpiece domain"/>
    <property type="match status" value="1"/>
</dbReference>
<comment type="subcellular location">
    <subcellularLocation>
        <location evidence="1">Cytoplasm</location>
    </subcellularLocation>
</comment>
<dbReference type="PROSITE" id="PS51089">
    <property type="entry name" value="HP"/>
    <property type="match status" value="1"/>
</dbReference>
<dbReference type="Ensembl" id="ENSSAUT00010051253.1">
    <property type="protein sequence ID" value="ENSSAUP00010048733.1"/>
    <property type="gene ID" value="ENSSAUG00010020304.1"/>
</dbReference>
<dbReference type="SUPFAM" id="SSF47050">
    <property type="entry name" value="VHP, Villin headpiece domain"/>
    <property type="match status" value="1"/>
</dbReference>
<dbReference type="InterPro" id="IPR003128">
    <property type="entry name" value="Villin_headpiece"/>
</dbReference>
<reference evidence="8" key="3">
    <citation type="submission" date="2025-09" db="UniProtKB">
        <authorList>
            <consortium name="Ensembl"/>
        </authorList>
    </citation>
    <scope>IDENTIFICATION</scope>
</reference>
<feature type="region of interest" description="Disordered" evidence="6">
    <location>
        <begin position="56"/>
        <end position="76"/>
    </location>
</feature>
<keyword evidence="4" id="KW-0677">Repeat</keyword>
<dbReference type="GO" id="GO:0051015">
    <property type="term" value="F:actin filament binding"/>
    <property type="evidence" value="ECO:0007669"/>
    <property type="project" value="TreeGrafter"/>
</dbReference>
<keyword evidence="9" id="KW-1185">Reference proteome</keyword>
<dbReference type="SMART" id="SM00153">
    <property type="entry name" value="VHP"/>
    <property type="match status" value="1"/>
</dbReference>
<dbReference type="InterPro" id="IPR032402">
    <property type="entry name" value="AbLIM_anchor"/>
</dbReference>
<dbReference type="OMA" id="DRTHGSK"/>
<dbReference type="GeneTree" id="ENSGT00950000182850"/>
<feature type="compositionally biased region" description="Basic and acidic residues" evidence="6">
    <location>
        <begin position="178"/>
        <end position="194"/>
    </location>
</feature>
<dbReference type="GO" id="GO:0051017">
    <property type="term" value="P:actin filament bundle assembly"/>
    <property type="evidence" value="ECO:0007669"/>
    <property type="project" value="TreeGrafter"/>
</dbReference>
<gene>
    <name evidence="8" type="primary">LOC115593010</name>
</gene>
<dbReference type="Pfam" id="PF02209">
    <property type="entry name" value="VHP"/>
    <property type="match status" value="1"/>
</dbReference>
<keyword evidence="3" id="KW-0597">Phosphoprotein</keyword>
<name>A0A671XC93_SPAAU</name>
<dbReference type="FunFam" id="1.10.950.10:FF:000001">
    <property type="entry name" value="actin-binding LIM protein 1 isoform X2"/>
    <property type="match status" value="1"/>
</dbReference>
<evidence type="ECO:0000256" key="1">
    <source>
        <dbReference type="ARBA" id="ARBA00004496"/>
    </source>
</evidence>
<organism evidence="8 9">
    <name type="scientific">Sparus aurata</name>
    <name type="common">Gilthead sea bream</name>
    <dbReference type="NCBI Taxonomy" id="8175"/>
    <lineage>
        <taxon>Eukaryota</taxon>
        <taxon>Metazoa</taxon>
        <taxon>Chordata</taxon>
        <taxon>Craniata</taxon>
        <taxon>Vertebrata</taxon>
        <taxon>Euteleostomi</taxon>
        <taxon>Actinopterygii</taxon>
        <taxon>Neopterygii</taxon>
        <taxon>Teleostei</taxon>
        <taxon>Neoteleostei</taxon>
        <taxon>Acanthomorphata</taxon>
        <taxon>Eupercaria</taxon>
        <taxon>Spariformes</taxon>
        <taxon>Sparidae</taxon>
        <taxon>Sparus</taxon>
    </lineage>
</organism>
<feature type="region of interest" description="Disordered" evidence="6">
    <location>
        <begin position="15"/>
        <end position="35"/>
    </location>
</feature>
<evidence type="ECO:0000256" key="5">
    <source>
        <dbReference type="SAM" id="Coils"/>
    </source>
</evidence>
<dbReference type="InterPro" id="IPR036886">
    <property type="entry name" value="Villin_headpiece_dom_sf"/>
</dbReference>
<evidence type="ECO:0000256" key="3">
    <source>
        <dbReference type="ARBA" id="ARBA00022553"/>
    </source>
</evidence>
<protein>
    <submittedName>
        <fullName evidence="8">Dematin actin binding protein</fullName>
    </submittedName>
</protein>
<dbReference type="GO" id="GO:0015629">
    <property type="term" value="C:actin cytoskeleton"/>
    <property type="evidence" value="ECO:0007669"/>
    <property type="project" value="TreeGrafter"/>
</dbReference>
<dbReference type="Pfam" id="PF16182">
    <property type="entry name" value="AbLIM_anchor"/>
    <property type="match status" value="1"/>
</dbReference>
<evidence type="ECO:0000256" key="4">
    <source>
        <dbReference type="ARBA" id="ARBA00022737"/>
    </source>
</evidence>
<dbReference type="GO" id="GO:0005737">
    <property type="term" value="C:cytoplasm"/>
    <property type="evidence" value="ECO:0007669"/>
    <property type="project" value="UniProtKB-SubCell"/>
</dbReference>
<keyword evidence="2" id="KW-0963">Cytoplasm</keyword>
<dbReference type="InParanoid" id="A0A671XC93"/>
<dbReference type="Proteomes" id="UP000472265">
    <property type="component" value="Chromosome 12"/>
</dbReference>
<keyword evidence="5" id="KW-0175">Coiled coil</keyword>
<dbReference type="GO" id="GO:0005886">
    <property type="term" value="C:plasma membrane"/>
    <property type="evidence" value="ECO:0007669"/>
    <property type="project" value="TreeGrafter"/>
</dbReference>
<dbReference type="AlphaFoldDB" id="A0A671XC93"/>
<evidence type="ECO:0000256" key="2">
    <source>
        <dbReference type="ARBA" id="ARBA00022490"/>
    </source>
</evidence>
<proteinExistence type="predicted"/>
<dbReference type="GO" id="GO:0030032">
    <property type="term" value="P:lamellipodium assembly"/>
    <property type="evidence" value="ECO:0007669"/>
    <property type="project" value="TreeGrafter"/>
</dbReference>
<accession>A0A671XC93</accession>
<evidence type="ECO:0000256" key="6">
    <source>
        <dbReference type="SAM" id="MobiDB-lite"/>
    </source>
</evidence>
<dbReference type="InterPro" id="IPR051618">
    <property type="entry name" value="Actin-binding_LIM"/>
</dbReference>
<feature type="domain" description="HP" evidence="7">
    <location>
        <begin position="201"/>
        <end position="269"/>
    </location>
</feature>
<sequence>DSGSPGGSTLQLQATRKISTSQQHFHRPDIGANLYRKPPIYKQDVQKHVEGVIQSAKFPAAQPPDPNQPSKIETEYWPCPPSLAAMEKKKKLQEEDDEFEDLTDEAKTLQEQELEKIKSNLGRLILKEEKEKAVHFRRKTQSPAPDRTHMHTRNKLIMQNEYVMCLCLQMQSAEFSTEADKGPNGEARRERMDRGNSLPSILEQKIYPYEALVVTHRGRCKLPPGVDRTRLERHLAPEQFEQLFGMPIAEFDRLSLWKRNELKKKVSLF</sequence>
<feature type="coiled-coil region" evidence="5">
    <location>
        <begin position="85"/>
        <end position="112"/>
    </location>
</feature>
<dbReference type="PANTHER" id="PTHR24213">
    <property type="entry name" value="ACTIN-BINDING LIM PROTEIN"/>
    <property type="match status" value="1"/>
</dbReference>